<gene>
    <name evidence="4" type="ORF">CHLNCDRAFT_136011</name>
</gene>
<evidence type="ECO:0000313" key="5">
    <source>
        <dbReference type="Proteomes" id="UP000008141"/>
    </source>
</evidence>
<evidence type="ECO:0000256" key="2">
    <source>
        <dbReference type="ARBA" id="ARBA00023043"/>
    </source>
</evidence>
<sequence>MVELAAILSLAAYSGDEAAVRQLLARGAWPDHTTTEGLNPLHIASSCGHAGLVRLLLEASPVTAATADSDGGTALHYAAQGSRNSPTAAVVRLLLEAAPAAALAPDAVGFTPLHSTADAGNIEVMKMLLTAAPAAATMLNTNKEAAIHRATYRCNPAAVQLLLEAAPALAFAPDACDETPLHLALSGYWITTEARETARCLLGAAPAVQPALDILLQHSQRYATLFADLAARLPLSQDQWRSIPAPCPDLARALPAVLGRSTAEAGWLVGRLAEGQRKRLRAAALGLARAQRGVPSLPAELRGRILALCLLY</sequence>
<dbReference type="eggNOG" id="KOG0504">
    <property type="taxonomic scope" value="Eukaryota"/>
</dbReference>
<protein>
    <submittedName>
        <fullName evidence="4">Uncharacterized protein</fullName>
    </submittedName>
</protein>
<dbReference type="InterPro" id="IPR036770">
    <property type="entry name" value="Ankyrin_rpt-contain_sf"/>
</dbReference>
<dbReference type="Pfam" id="PF00023">
    <property type="entry name" value="Ank"/>
    <property type="match status" value="1"/>
</dbReference>
<dbReference type="SMART" id="SM00248">
    <property type="entry name" value="ANK"/>
    <property type="match status" value="6"/>
</dbReference>
<dbReference type="Pfam" id="PF12796">
    <property type="entry name" value="Ank_2"/>
    <property type="match status" value="1"/>
</dbReference>
<dbReference type="RefSeq" id="XP_005846105.1">
    <property type="nucleotide sequence ID" value="XM_005846043.1"/>
</dbReference>
<dbReference type="InterPro" id="IPR002110">
    <property type="entry name" value="Ankyrin_rpt"/>
</dbReference>
<dbReference type="AlphaFoldDB" id="E1ZJJ6"/>
<dbReference type="Proteomes" id="UP000008141">
    <property type="component" value="Unassembled WGS sequence"/>
</dbReference>
<dbReference type="Gene3D" id="1.25.40.20">
    <property type="entry name" value="Ankyrin repeat-containing domain"/>
    <property type="match status" value="2"/>
</dbReference>
<evidence type="ECO:0000256" key="1">
    <source>
        <dbReference type="ARBA" id="ARBA00022737"/>
    </source>
</evidence>
<feature type="repeat" description="ANK" evidence="3">
    <location>
        <begin position="70"/>
        <end position="96"/>
    </location>
</feature>
<organism evidence="5">
    <name type="scientific">Chlorella variabilis</name>
    <name type="common">Green alga</name>
    <dbReference type="NCBI Taxonomy" id="554065"/>
    <lineage>
        <taxon>Eukaryota</taxon>
        <taxon>Viridiplantae</taxon>
        <taxon>Chlorophyta</taxon>
        <taxon>core chlorophytes</taxon>
        <taxon>Trebouxiophyceae</taxon>
        <taxon>Chlorellales</taxon>
        <taxon>Chlorellaceae</taxon>
        <taxon>Chlorella clade</taxon>
        <taxon>Chlorella</taxon>
    </lineage>
</organism>
<feature type="repeat" description="ANK" evidence="3">
    <location>
        <begin position="108"/>
        <end position="129"/>
    </location>
</feature>
<name>E1ZJJ6_CHLVA</name>
<proteinExistence type="predicted"/>
<keyword evidence="5" id="KW-1185">Reference proteome</keyword>
<dbReference type="EMBL" id="GL433849">
    <property type="protein sequence ID" value="EFN54003.1"/>
    <property type="molecule type" value="Genomic_DNA"/>
</dbReference>
<dbReference type="GeneID" id="17353369"/>
<dbReference type="PANTHER" id="PTHR24198">
    <property type="entry name" value="ANKYRIN REPEAT AND PROTEIN KINASE DOMAIN-CONTAINING PROTEIN"/>
    <property type="match status" value="1"/>
</dbReference>
<dbReference type="SUPFAM" id="SSF48403">
    <property type="entry name" value="Ankyrin repeat"/>
    <property type="match status" value="1"/>
</dbReference>
<evidence type="ECO:0000256" key="3">
    <source>
        <dbReference type="PROSITE-ProRule" id="PRU00023"/>
    </source>
</evidence>
<dbReference type="PROSITE" id="PS50297">
    <property type="entry name" value="ANK_REP_REGION"/>
    <property type="match status" value="2"/>
</dbReference>
<dbReference type="PROSITE" id="PS50088">
    <property type="entry name" value="ANK_REPEAT"/>
    <property type="match status" value="3"/>
</dbReference>
<evidence type="ECO:0000313" key="4">
    <source>
        <dbReference type="EMBL" id="EFN54003.1"/>
    </source>
</evidence>
<feature type="repeat" description="ANK" evidence="3">
    <location>
        <begin position="36"/>
        <end position="58"/>
    </location>
</feature>
<dbReference type="InParanoid" id="E1ZJJ6"/>
<keyword evidence="1" id="KW-0677">Repeat</keyword>
<reference evidence="4 5" key="1">
    <citation type="journal article" date="2010" name="Plant Cell">
        <title>The Chlorella variabilis NC64A genome reveals adaptation to photosymbiosis, coevolution with viruses, and cryptic sex.</title>
        <authorList>
            <person name="Blanc G."/>
            <person name="Duncan G."/>
            <person name="Agarkova I."/>
            <person name="Borodovsky M."/>
            <person name="Gurnon J."/>
            <person name="Kuo A."/>
            <person name="Lindquist E."/>
            <person name="Lucas S."/>
            <person name="Pangilinan J."/>
            <person name="Polle J."/>
            <person name="Salamov A."/>
            <person name="Terry A."/>
            <person name="Yamada T."/>
            <person name="Dunigan D.D."/>
            <person name="Grigoriev I.V."/>
            <person name="Claverie J.M."/>
            <person name="Van Etten J.L."/>
        </authorList>
    </citation>
    <scope>NUCLEOTIDE SEQUENCE [LARGE SCALE GENOMIC DNA]</scope>
    <source>
        <strain evidence="4 5">NC64A</strain>
    </source>
</reference>
<keyword evidence="2 3" id="KW-0040">ANK repeat</keyword>
<accession>E1ZJJ6</accession>
<dbReference type="OrthoDB" id="539213at2759"/>
<dbReference type="PANTHER" id="PTHR24198:SF165">
    <property type="entry name" value="ANKYRIN REPEAT-CONTAINING PROTEIN-RELATED"/>
    <property type="match status" value="1"/>
</dbReference>
<dbReference type="KEGG" id="cvr:CHLNCDRAFT_136011"/>
<dbReference type="STRING" id="554065.E1ZJJ6"/>